<comment type="caution">
    <text evidence="1">The sequence shown here is derived from an EMBL/GenBank/DDBJ whole genome shotgun (WGS) entry which is preliminary data.</text>
</comment>
<accession>A0ABP9P3V3</accession>
<gene>
    <name evidence="1" type="ORF">GCM10023213_19700</name>
</gene>
<dbReference type="EMBL" id="BAABIA010000003">
    <property type="protein sequence ID" value="GAA5139275.1"/>
    <property type="molecule type" value="Genomic_DNA"/>
</dbReference>
<dbReference type="Proteomes" id="UP001499852">
    <property type="component" value="Unassembled WGS sequence"/>
</dbReference>
<evidence type="ECO:0008006" key="3">
    <source>
        <dbReference type="Google" id="ProtNLM"/>
    </source>
</evidence>
<protein>
    <recommendedName>
        <fullName evidence="3">4Fe-4S ferredoxin-type domain-containing protein</fullName>
    </recommendedName>
</protein>
<organism evidence="1 2">
    <name type="scientific">Prosthecobacter algae</name>
    <dbReference type="NCBI Taxonomy" id="1144682"/>
    <lineage>
        <taxon>Bacteria</taxon>
        <taxon>Pseudomonadati</taxon>
        <taxon>Verrucomicrobiota</taxon>
        <taxon>Verrucomicrobiia</taxon>
        <taxon>Verrucomicrobiales</taxon>
        <taxon>Verrucomicrobiaceae</taxon>
        <taxon>Prosthecobacter</taxon>
    </lineage>
</organism>
<reference evidence="2" key="1">
    <citation type="journal article" date="2019" name="Int. J. Syst. Evol. Microbiol.">
        <title>The Global Catalogue of Microorganisms (GCM) 10K type strain sequencing project: providing services to taxonomists for standard genome sequencing and annotation.</title>
        <authorList>
            <consortium name="The Broad Institute Genomics Platform"/>
            <consortium name="The Broad Institute Genome Sequencing Center for Infectious Disease"/>
            <person name="Wu L."/>
            <person name="Ma J."/>
        </authorList>
    </citation>
    <scope>NUCLEOTIDE SEQUENCE [LARGE SCALE GENOMIC DNA]</scope>
    <source>
        <strain evidence="2">JCM 18053</strain>
    </source>
</reference>
<proteinExistence type="predicted"/>
<evidence type="ECO:0000313" key="2">
    <source>
        <dbReference type="Proteomes" id="UP001499852"/>
    </source>
</evidence>
<evidence type="ECO:0000313" key="1">
    <source>
        <dbReference type="EMBL" id="GAA5139275.1"/>
    </source>
</evidence>
<name>A0ABP9P3V3_9BACT</name>
<sequence>MSVGLRRGTLYPGVITIEEARLCGSCEIVVKEATCPLCDEATVEHPEIKAVDQRYCLDCAAEKPDDQLRVKPWTHDPYTQAEGMLITCCLKCLKEEEG</sequence>
<keyword evidence="2" id="KW-1185">Reference proteome</keyword>